<proteinExistence type="predicted"/>
<dbReference type="InterPro" id="IPR045851">
    <property type="entry name" value="AMP-bd_C_sf"/>
</dbReference>
<dbReference type="Pfam" id="PF00501">
    <property type="entry name" value="AMP-binding"/>
    <property type="match status" value="1"/>
</dbReference>
<organism evidence="2 3">
    <name type="scientific">Hoylesella pleuritidis F0068</name>
    <dbReference type="NCBI Taxonomy" id="1081904"/>
    <lineage>
        <taxon>Bacteria</taxon>
        <taxon>Pseudomonadati</taxon>
        <taxon>Bacteroidota</taxon>
        <taxon>Bacteroidia</taxon>
        <taxon>Bacteroidales</taxon>
        <taxon>Prevotellaceae</taxon>
        <taxon>Hoylesella</taxon>
    </lineage>
</organism>
<dbReference type="InterPro" id="IPR042099">
    <property type="entry name" value="ANL_N_sf"/>
</dbReference>
<evidence type="ECO:0000313" key="3">
    <source>
        <dbReference type="Proteomes" id="UP000016600"/>
    </source>
</evidence>
<dbReference type="PANTHER" id="PTHR45527:SF1">
    <property type="entry name" value="FATTY ACID SYNTHASE"/>
    <property type="match status" value="1"/>
</dbReference>
<name>U2LEW4_9BACT</name>
<dbReference type="Gene3D" id="3.40.50.12780">
    <property type="entry name" value="N-terminal domain of ligase-like"/>
    <property type="match status" value="1"/>
</dbReference>
<dbReference type="PROSITE" id="PS00455">
    <property type="entry name" value="AMP_BINDING"/>
    <property type="match status" value="1"/>
</dbReference>
<dbReference type="Gene3D" id="3.30.300.30">
    <property type="match status" value="1"/>
</dbReference>
<sequence length="507" mass="57504">MLILRLFMNMGFNKIVVNALWHALYEDTSRNAFCINGTFFTYQDLAEVVSKIRSVLCDVPAKHIGLVANDDLETYASILALWFEGKCYVPLHPAQPIERCNDIIDQVGIEMVLDSSKETRYEGVKVTMTRQLSLIDEPMAAPCTADDSELAYILFTSGSTGRPKGVPITRGNVSAFVTAFRDLGFRLTADDRCLQMFDLTFDLSVQSYLLPLLNGACVYTISFDRIKYQAVFELLDDYHLTFTMMVPSVIHYLRPYLDELHIEELRYSLFAGEGLNLDDVDCWARSVPNAAIWNVYGPTECTIYCTGLQYIRGGENRNVNGIMGIGRAMKDVHTIVIDDNGRACKPDEKGELCLAGPQLTPGYWADEEKTRTAFFLHEGQRYYKTGDVCAMNATDDILYYGRKDSQIKIQGYRIELSEIEHVARKYFDERNAVVALPVYDRCQNCQIHLAVEQGKADSEVGLIDYLHRYLPHYMIPVAVHELGRFPQNASNKIDRKKIAELIQANNK</sequence>
<gene>
    <name evidence="2" type="ORF">HMPREF1218_2097</name>
</gene>
<dbReference type="PANTHER" id="PTHR45527">
    <property type="entry name" value="NONRIBOSOMAL PEPTIDE SYNTHETASE"/>
    <property type="match status" value="1"/>
</dbReference>
<dbReference type="InterPro" id="IPR020845">
    <property type="entry name" value="AMP-binding_CS"/>
</dbReference>
<reference evidence="2 3" key="1">
    <citation type="submission" date="2013-08" db="EMBL/GenBank/DDBJ databases">
        <authorList>
            <person name="Durkin A.S."/>
            <person name="Haft D.R."/>
            <person name="McCorrison J."/>
            <person name="Torralba M."/>
            <person name="Gillis M."/>
            <person name="Haft D.H."/>
            <person name="Methe B."/>
            <person name="Sutton G."/>
            <person name="Nelson K.E."/>
        </authorList>
    </citation>
    <scope>NUCLEOTIDE SEQUENCE [LARGE SCALE GENOMIC DNA]</scope>
    <source>
        <strain evidence="2 3">F0068</strain>
    </source>
</reference>
<dbReference type="GO" id="GO:0005737">
    <property type="term" value="C:cytoplasm"/>
    <property type="evidence" value="ECO:0007669"/>
    <property type="project" value="TreeGrafter"/>
</dbReference>
<dbReference type="PATRIC" id="fig|1081904.3.peg.976"/>
<comment type="caution">
    <text evidence="2">The sequence shown here is derived from an EMBL/GenBank/DDBJ whole genome shotgun (WGS) entry which is preliminary data.</text>
</comment>
<feature type="domain" description="AMP-dependent synthetase/ligase" evidence="1">
    <location>
        <begin position="29"/>
        <end position="364"/>
    </location>
</feature>
<dbReference type="GO" id="GO:0044550">
    <property type="term" value="P:secondary metabolite biosynthetic process"/>
    <property type="evidence" value="ECO:0007669"/>
    <property type="project" value="TreeGrafter"/>
</dbReference>
<dbReference type="InterPro" id="IPR000873">
    <property type="entry name" value="AMP-dep_synth/lig_dom"/>
</dbReference>
<dbReference type="GO" id="GO:0031177">
    <property type="term" value="F:phosphopantetheine binding"/>
    <property type="evidence" value="ECO:0007669"/>
    <property type="project" value="TreeGrafter"/>
</dbReference>
<dbReference type="SUPFAM" id="SSF56801">
    <property type="entry name" value="Acetyl-CoA synthetase-like"/>
    <property type="match status" value="1"/>
</dbReference>
<dbReference type="Proteomes" id="UP000016600">
    <property type="component" value="Unassembled WGS sequence"/>
</dbReference>
<dbReference type="GO" id="GO:0043041">
    <property type="term" value="P:amino acid activation for nonribosomal peptide biosynthetic process"/>
    <property type="evidence" value="ECO:0007669"/>
    <property type="project" value="TreeGrafter"/>
</dbReference>
<evidence type="ECO:0000313" key="2">
    <source>
        <dbReference type="EMBL" id="ERK02846.1"/>
    </source>
</evidence>
<protein>
    <submittedName>
        <fullName evidence="2">AMP-binding enzyme</fullName>
    </submittedName>
</protein>
<evidence type="ECO:0000259" key="1">
    <source>
        <dbReference type="Pfam" id="PF00501"/>
    </source>
</evidence>
<keyword evidence="3" id="KW-1185">Reference proteome</keyword>
<dbReference type="EMBL" id="AWET01000020">
    <property type="protein sequence ID" value="ERK02846.1"/>
    <property type="molecule type" value="Genomic_DNA"/>
</dbReference>
<dbReference type="AlphaFoldDB" id="U2LEW4"/>
<accession>U2LEW4</accession>